<protein>
    <submittedName>
        <fullName evidence="2">Uncharacterized protein</fullName>
    </submittedName>
</protein>
<dbReference type="Proteomes" id="UP000663882">
    <property type="component" value="Unassembled WGS sequence"/>
</dbReference>
<dbReference type="Proteomes" id="UP000663823">
    <property type="component" value="Unassembled WGS sequence"/>
</dbReference>
<dbReference type="AlphaFoldDB" id="A0A819N7Q4"/>
<name>A0A819N7Q4_9BILA</name>
<evidence type="ECO:0000313" key="3">
    <source>
        <dbReference type="Proteomes" id="UP000663823"/>
    </source>
</evidence>
<proteinExistence type="predicted"/>
<evidence type="ECO:0000313" key="2">
    <source>
        <dbReference type="EMBL" id="CAF3990765.1"/>
    </source>
</evidence>
<comment type="caution">
    <text evidence="2">The sequence shown here is derived from an EMBL/GenBank/DDBJ whole genome shotgun (WGS) entry which is preliminary data.</text>
</comment>
<dbReference type="EMBL" id="CAJOAX010006771">
    <property type="protein sequence ID" value="CAF3990765.1"/>
    <property type="molecule type" value="Genomic_DNA"/>
</dbReference>
<dbReference type="EMBL" id="CAJNOO010002056">
    <property type="protein sequence ID" value="CAF1231263.1"/>
    <property type="molecule type" value="Genomic_DNA"/>
</dbReference>
<sequence>MNYKTEIIKNIDAVPMTNEEENCGWNLAITYMLSPTFEHDRSCLNKISQIDFSGTTTKSKQATMQYFGTDGI</sequence>
<reference evidence="2" key="1">
    <citation type="submission" date="2021-02" db="EMBL/GenBank/DDBJ databases">
        <authorList>
            <person name="Nowell W R."/>
        </authorList>
    </citation>
    <scope>NUCLEOTIDE SEQUENCE</scope>
</reference>
<evidence type="ECO:0000313" key="1">
    <source>
        <dbReference type="EMBL" id="CAF1231263.1"/>
    </source>
</evidence>
<gene>
    <name evidence="2" type="ORF">OTI717_LOCUS28463</name>
    <name evidence="1" type="ORF">RFH988_LOCUS26179</name>
</gene>
<accession>A0A819N7Q4</accession>
<organism evidence="2 3">
    <name type="scientific">Rotaria sordida</name>
    <dbReference type="NCBI Taxonomy" id="392033"/>
    <lineage>
        <taxon>Eukaryota</taxon>
        <taxon>Metazoa</taxon>
        <taxon>Spiralia</taxon>
        <taxon>Gnathifera</taxon>
        <taxon>Rotifera</taxon>
        <taxon>Eurotatoria</taxon>
        <taxon>Bdelloidea</taxon>
        <taxon>Philodinida</taxon>
        <taxon>Philodinidae</taxon>
        <taxon>Rotaria</taxon>
    </lineage>
</organism>
<dbReference type="OrthoDB" id="10115780at2759"/>